<dbReference type="Proteomes" id="UP000230447">
    <property type="component" value="Unassembled WGS sequence"/>
</dbReference>
<keyword evidence="5" id="KW-0648">Protein biosynthesis</keyword>
<keyword evidence="2 5" id="KW-0547">Nucleotide-binding</keyword>
<dbReference type="InterPro" id="IPR006195">
    <property type="entry name" value="aa-tRNA-synth_II"/>
</dbReference>
<comment type="similarity">
    <text evidence="1 5">Belongs to the class-II aminoacyl-tRNA synthetase family.</text>
</comment>
<evidence type="ECO:0000256" key="6">
    <source>
        <dbReference type="PIRSR" id="PIRSR001549-1"/>
    </source>
</evidence>
<dbReference type="InterPro" id="IPR041715">
    <property type="entry name" value="HisRS-like_core"/>
</dbReference>
<keyword evidence="5" id="KW-0067">ATP-binding</keyword>
<dbReference type="GO" id="GO:0004821">
    <property type="term" value="F:histidine-tRNA ligase activity"/>
    <property type="evidence" value="ECO:0007669"/>
    <property type="project" value="UniProtKB-UniRule"/>
</dbReference>
<feature type="binding site" evidence="6">
    <location>
        <position position="126"/>
    </location>
    <ligand>
        <name>L-histidine</name>
        <dbReference type="ChEBI" id="CHEBI:57595"/>
    </ligand>
</feature>
<evidence type="ECO:0000256" key="5">
    <source>
        <dbReference type="HAMAP-Rule" id="MF_00127"/>
    </source>
</evidence>
<keyword evidence="5 8" id="KW-0436">Ligase</keyword>
<dbReference type="SUPFAM" id="SSF55681">
    <property type="entry name" value="Class II aaRS and biotin synthetases"/>
    <property type="match status" value="1"/>
</dbReference>
<dbReference type="AlphaFoldDB" id="A0A2G9ZFT3"/>
<name>A0A2G9ZFT3_9BACT</name>
<dbReference type="Pfam" id="PF03129">
    <property type="entry name" value="HGTP_anticodon"/>
    <property type="match status" value="1"/>
</dbReference>
<dbReference type="PROSITE" id="PS50862">
    <property type="entry name" value="AA_TRNA_LIGASE_II"/>
    <property type="match status" value="1"/>
</dbReference>
<evidence type="ECO:0000256" key="4">
    <source>
        <dbReference type="ARBA" id="ARBA00047639"/>
    </source>
</evidence>
<evidence type="ECO:0000259" key="7">
    <source>
        <dbReference type="PROSITE" id="PS50862"/>
    </source>
</evidence>
<feature type="binding site" evidence="6">
    <location>
        <position position="257"/>
    </location>
    <ligand>
        <name>L-histidine</name>
        <dbReference type="ChEBI" id="CHEBI:57595"/>
    </ligand>
</feature>
<dbReference type="EC" id="6.1.1.21" evidence="5"/>
<dbReference type="InterPro" id="IPR004154">
    <property type="entry name" value="Anticodon-bd"/>
</dbReference>
<evidence type="ECO:0000313" key="8">
    <source>
        <dbReference type="EMBL" id="PIP32033.1"/>
    </source>
</evidence>
<dbReference type="GO" id="GO:0006427">
    <property type="term" value="P:histidyl-tRNA aminoacylation"/>
    <property type="evidence" value="ECO:0007669"/>
    <property type="project" value="UniProtKB-UniRule"/>
</dbReference>
<keyword evidence="3 5" id="KW-0030">Aminoacyl-tRNA synthetase</keyword>
<comment type="subcellular location">
    <subcellularLocation>
        <location evidence="5">Cytoplasm</location>
    </subcellularLocation>
</comment>
<comment type="subunit">
    <text evidence="5">Homodimer.</text>
</comment>
<comment type="catalytic activity">
    <reaction evidence="4 5">
        <text>tRNA(His) + L-histidine + ATP = L-histidyl-tRNA(His) + AMP + diphosphate + H(+)</text>
        <dbReference type="Rhea" id="RHEA:17313"/>
        <dbReference type="Rhea" id="RHEA-COMP:9665"/>
        <dbReference type="Rhea" id="RHEA-COMP:9689"/>
        <dbReference type="ChEBI" id="CHEBI:15378"/>
        <dbReference type="ChEBI" id="CHEBI:30616"/>
        <dbReference type="ChEBI" id="CHEBI:33019"/>
        <dbReference type="ChEBI" id="CHEBI:57595"/>
        <dbReference type="ChEBI" id="CHEBI:78442"/>
        <dbReference type="ChEBI" id="CHEBI:78527"/>
        <dbReference type="ChEBI" id="CHEBI:456215"/>
        <dbReference type="EC" id="6.1.1.21"/>
    </reaction>
</comment>
<feature type="binding site" evidence="6">
    <location>
        <begin position="81"/>
        <end position="83"/>
    </location>
    <ligand>
        <name>L-histidine</name>
        <dbReference type="ChEBI" id="CHEBI:57595"/>
    </ligand>
</feature>
<evidence type="ECO:0000256" key="2">
    <source>
        <dbReference type="ARBA" id="ARBA00022741"/>
    </source>
</evidence>
<accession>A0A2G9ZFT3</accession>
<feature type="binding site" evidence="6">
    <location>
        <position position="112"/>
    </location>
    <ligand>
        <name>L-histidine</name>
        <dbReference type="ChEBI" id="CHEBI:57595"/>
    </ligand>
</feature>
<comment type="caution">
    <text evidence="8">The sequence shown here is derived from an EMBL/GenBank/DDBJ whole genome shotgun (WGS) entry which is preliminary data.</text>
</comment>
<dbReference type="Gene3D" id="3.30.930.10">
    <property type="entry name" value="Bira Bifunctional Protein, Domain 2"/>
    <property type="match status" value="1"/>
</dbReference>
<feature type="binding site" evidence="6">
    <location>
        <position position="130"/>
    </location>
    <ligand>
        <name>L-histidine</name>
        <dbReference type="ChEBI" id="CHEBI:57595"/>
    </ligand>
</feature>
<dbReference type="GO" id="GO:0005524">
    <property type="term" value="F:ATP binding"/>
    <property type="evidence" value="ECO:0007669"/>
    <property type="project" value="UniProtKB-UniRule"/>
</dbReference>
<reference evidence="8 9" key="1">
    <citation type="submission" date="2017-09" db="EMBL/GenBank/DDBJ databases">
        <title>Depth-based differentiation of microbial function through sediment-hosted aquifers and enrichment of novel symbionts in the deep terrestrial subsurface.</title>
        <authorList>
            <person name="Probst A.J."/>
            <person name="Ladd B."/>
            <person name="Jarett J.K."/>
            <person name="Geller-Mcgrath D.E."/>
            <person name="Sieber C.M."/>
            <person name="Emerson J.B."/>
            <person name="Anantharaman K."/>
            <person name="Thomas B.C."/>
            <person name="Malmstrom R."/>
            <person name="Stieglmeier M."/>
            <person name="Klingl A."/>
            <person name="Woyke T."/>
            <person name="Ryan C.M."/>
            <person name="Banfield J.F."/>
        </authorList>
    </citation>
    <scope>NUCLEOTIDE SEQUENCE [LARGE SCALE GENOMIC DNA]</scope>
    <source>
        <strain evidence="8">CG23_combo_of_CG06-09_8_20_14_all_37_87_8</strain>
    </source>
</reference>
<dbReference type="SUPFAM" id="SSF52954">
    <property type="entry name" value="Class II aaRS ABD-related"/>
    <property type="match status" value="1"/>
</dbReference>
<proteinExistence type="inferred from homology"/>
<dbReference type="PIRSF" id="PIRSF001549">
    <property type="entry name" value="His-tRNA_synth"/>
    <property type="match status" value="1"/>
</dbReference>
<dbReference type="InterPro" id="IPR045864">
    <property type="entry name" value="aa-tRNA-synth_II/BPL/LPL"/>
</dbReference>
<evidence type="ECO:0000256" key="3">
    <source>
        <dbReference type="ARBA" id="ARBA00023146"/>
    </source>
</evidence>
<dbReference type="InterPro" id="IPR004516">
    <property type="entry name" value="HisRS/HisZ"/>
</dbReference>
<feature type="domain" description="Aminoacyl-transfer RNA synthetases class-II family profile" evidence="7">
    <location>
        <begin position="8"/>
        <end position="314"/>
    </location>
</feature>
<dbReference type="NCBIfam" id="TIGR00442">
    <property type="entry name" value="hisS"/>
    <property type="match status" value="1"/>
</dbReference>
<keyword evidence="5" id="KW-0963">Cytoplasm</keyword>
<dbReference type="Pfam" id="PF13393">
    <property type="entry name" value="tRNA-synt_His"/>
    <property type="match status" value="1"/>
</dbReference>
<dbReference type="GO" id="GO:0005737">
    <property type="term" value="C:cytoplasm"/>
    <property type="evidence" value="ECO:0007669"/>
    <property type="project" value="UniProtKB-SubCell"/>
</dbReference>
<dbReference type="HAMAP" id="MF_00127">
    <property type="entry name" value="His_tRNA_synth"/>
    <property type="match status" value="1"/>
</dbReference>
<dbReference type="InterPro" id="IPR015807">
    <property type="entry name" value="His-tRNA-ligase"/>
</dbReference>
<sequence length="420" mass="47127">MKYQTPTGMRDLLEDDLELFDKILKNAQKIADFYRFKKIETPILENSEIFEKGTGAFTDIVEKEMFSLTTKGGDRLTLRPELTPPIVRAYIENGMQALPKPVNLWYAGPCFRHERPQSGRFRQFYQLGFETFGAVEPVIDALIILTCYAVLKSLGLKNLVVQVNSIGCSSCRPYFKKTLTSHLKKSLSSLCANCKGRLKKNPLRILDCKEEKCERIKKSCPQILDHLCKNCHDHFKALLEFLEPAGIPFSLNPYLVRGLDYYTKTVFEIVQESGKSQGSLAGGGRYDDLVKLLGGKPTPACGAAIGLDRVVLLLKGSQEKKEKQERADVFLAQVGDLAKQKSLILLESFRQAGIDLAQTISKDSLSSQLRTASKLEAQFSLIFGHQEALKDQIIVREMSSGRQKTIALAKAVQEIKKRLK</sequence>
<dbReference type="PANTHER" id="PTHR43707:SF1">
    <property type="entry name" value="HISTIDINE--TRNA LIGASE, MITOCHONDRIAL-RELATED"/>
    <property type="match status" value="1"/>
</dbReference>
<dbReference type="InterPro" id="IPR036621">
    <property type="entry name" value="Anticodon-bd_dom_sf"/>
</dbReference>
<gene>
    <name evidence="5" type="primary">hisS</name>
    <name evidence="8" type="ORF">COX24_00350</name>
</gene>
<feature type="binding site" evidence="6">
    <location>
        <begin position="261"/>
        <end position="262"/>
    </location>
    <ligand>
        <name>L-histidine</name>
        <dbReference type="ChEBI" id="CHEBI:57595"/>
    </ligand>
</feature>
<dbReference type="PANTHER" id="PTHR43707">
    <property type="entry name" value="HISTIDYL-TRNA SYNTHETASE"/>
    <property type="match status" value="1"/>
</dbReference>
<dbReference type="EMBL" id="PCSB01000008">
    <property type="protein sequence ID" value="PIP32033.1"/>
    <property type="molecule type" value="Genomic_DNA"/>
</dbReference>
<protein>
    <recommendedName>
        <fullName evidence="5">Histidine--tRNA ligase</fullName>
        <ecNumber evidence="5">6.1.1.21</ecNumber>
    </recommendedName>
    <alternativeName>
        <fullName evidence="5">Histidyl-tRNA synthetase</fullName>
        <shortName evidence="5">HisRS</shortName>
    </alternativeName>
</protein>
<evidence type="ECO:0000313" key="9">
    <source>
        <dbReference type="Proteomes" id="UP000230447"/>
    </source>
</evidence>
<organism evidence="8 9">
    <name type="scientific">bacterium (Candidatus Gribaldobacteria) CG23_combo_of_CG06-09_8_20_14_all_37_87_8</name>
    <dbReference type="NCBI Taxonomy" id="2014278"/>
    <lineage>
        <taxon>Bacteria</taxon>
        <taxon>Candidatus Gribaldobacteria</taxon>
    </lineage>
</organism>
<evidence type="ECO:0000256" key="1">
    <source>
        <dbReference type="ARBA" id="ARBA00008226"/>
    </source>
</evidence>
<dbReference type="Gene3D" id="3.40.50.800">
    <property type="entry name" value="Anticodon-binding domain"/>
    <property type="match status" value="1"/>
</dbReference>
<dbReference type="CDD" id="cd00773">
    <property type="entry name" value="HisRS-like_core"/>
    <property type="match status" value="1"/>
</dbReference>